<gene>
    <name evidence="8" type="ORF">FHX73_11464</name>
</gene>
<dbReference type="GO" id="GO:0020037">
    <property type="term" value="F:heme binding"/>
    <property type="evidence" value="ECO:0007669"/>
    <property type="project" value="InterPro"/>
</dbReference>
<keyword evidence="9" id="KW-1185">Reference proteome</keyword>
<dbReference type="Pfam" id="PF00067">
    <property type="entry name" value="p450"/>
    <property type="match status" value="2"/>
</dbReference>
<comment type="caution">
    <text evidence="8">The sequence shown here is derived from an EMBL/GenBank/DDBJ whole genome shotgun (WGS) entry which is preliminary data.</text>
</comment>
<dbReference type="FunFam" id="1.10.630.10:FF:000018">
    <property type="entry name" value="Cytochrome P450 monooxygenase"/>
    <property type="match status" value="1"/>
</dbReference>
<sequence>MAQVELPGGVVAWSVASQQLVKQLLADPDVSKSARQHWTAFVDGEIPADWPLAIWVTPNNMFTAYGKDHRRLRRLVAGAFTARQTERLRPRIEALTTELLDRLADVPAGATVDLREAYAYPVPIQVICDLFGVPEHLHAGLRECVDAIFDTSIAPEAAVANGERIYGILAELAAHKREHPGDDLASMLISARDDSEEGDGGSLTEQELIDTLLLVLGAGHETTVNLLDNAIHLLLTHPEQLALVREGKAGWNDVIEEALRVQSPVANLPLRYAVRDVQAGDVLIRQGEPILAAYAAAGRDPQVHGEDADAFDLLRTDKDHLAFGHGAHFCLGAPLARLEAQVALPALFERFPGLALAEGADLTPVESFISNGHRHLPVVLAPQA</sequence>
<dbReference type="PROSITE" id="PS00086">
    <property type="entry name" value="CYTOCHROME_P450"/>
    <property type="match status" value="1"/>
</dbReference>
<dbReference type="Proteomes" id="UP000317940">
    <property type="component" value="Unassembled WGS sequence"/>
</dbReference>
<protein>
    <submittedName>
        <fullName evidence="8">Cytochrome P450</fullName>
    </submittedName>
</protein>
<evidence type="ECO:0000256" key="6">
    <source>
        <dbReference type="ARBA" id="ARBA00023033"/>
    </source>
</evidence>
<dbReference type="CDD" id="cd11029">
    <property type="entry name" value="CYP107-like"/>
    <property type="match status" value="1"/>
</dbReference>
<dbReference type="InterPro" id="IPR036396">
    <property type="entry name" value="Cyt_P450_sf"/>
</dbReference>
<organism evidence="8 9">
    <name type="scientific">Kitasatospora viridis</name>
    <dbReference type="NCBI Taxonomy" id="281105"/>
    <lineage>
        <taxon>Bacteria</taxon>
        <taxon>Bacillati</taxon>
        <taxon>Actinomycetota</taxon>
        <taxon>Actinomycetes</taxon>
        <taxon>Kitasatosporales</taxon>
        <taxon>Streptomycetaceae</taxon>
        <taxon>Kitasatospora</taxon>
    </lineage>
</organism>
<accession>A0A561UBG0</accession>
<dbReference type="Gene3D" id="1.10.630.10">
    <property type="entry name" value="Cytochrome P450"/>
    <property type="match status" value="1"/>
</dbReference>
<keyword evidence="6 7" id="KW-0503">Monooxygenase</keyword>
<evidence type="ECO:0000256" key="1">
    <source>
        <dbReference type="ARBA" id="ARBA00010617"/>
    </source>
</evidence>
<proteinExistence type="inferred from homology"/>
<dbReference type="GO" id="GO:0004497">
    <property type="term" value="F:monooxygenase activity"/>
    <property type="evidence" value="ECO:0007669"/>
    <property type="project" value="UniProtKB-KW"/>
</dbReference>
<reference evidence="8 9" key="1">
    <citation type="submission" date="2019-06" db="EMBL/GenBank/DDBJ databases">
        <title>Sequencing the genomes of 1000 actinobacteria strains.</title>
        <authorList>
            <person name="Klenk H.-P."/>
        </authorList>
    </citation>
    <scope>NUCLEOTIDE SEQUENCE [LARGE SCALE GENOMIC DNA]</scope>
    <source>
        <strain evidence="8 9">DSM 44826</strain>
    </source>
</reference>
<dbReference type="GO" id="GO:0005506">
    <property type="term" value="F:iron ion binding"/>
    <property type="evidence" value="ECO:0007669"/>
    <property type="project" value="InterPro"/>
</dbReference>
<dbReference type="SUPFAM" id="SSF48264">
    <property type="entry name" value="Cytochrome P450"/>
    <property type="match status" value="1"/>
</dbReference>
<evidence type="ECO:0000313" key="8">
    <source>
        <dbReference type="EMBL" id="TWF96692.1"/>
    </source>
</evidence>
<dbReference type="RefSeq" id="WP_246213309.1">
    <property type="nucleotide sequence ID" value="NZ_BAAAMZ010000004.1"/>
</dbReference>
<evidence type="ECO:0000256" key="2">
    <source>
        <dbReference type="ARBA" id="ARBA00022617"/>
    </source>
</evidence>
<comment type="similarity">
    <text evidence="1 7">Belongs to the cytochrome P450 family.</text>
</comment>
<dbReference type="EMBL" id="VIWT01000001">
    <property type="protein sequence ID" value="TWF96692.1"/>
    <property type="molecule type" value="Genomic_DNA"/>
</dbReference>
<dbReference type="GO" id="GO:0016705">
    <property type="term" value="F:oxidoreductase activity, acting on paired donors, with incorporation or reduction of molecular oxygen"/>
    <property type="evidence" value="ECO:0007669"/>
    <property type="project" value="InterPro"/>
</dbReference>
<evidence type="ECO:0000256" key="7">
    <source>
        <dbReference type="RuleBase" id="RU000461"/>
    </source>
</evidence>
<evidence type="ECO:0000256" key="5">
    <source>
        <dbReference type="ARBA" id="ARBA00023004"/>
    </source>
</evidence>
<evidence type="ECO:0000256" key="3">
    <source>
        <dbReference type="ARBA" id="ARBA00022723"/>
    </source>
</evidence>
<dbReference type="PANTHER" id="PTHR46696:SF1">
    <property type="entry name" value="CYTOCHROME P450 YJIB-RELATED"/>
    <property type="match status" value="1"/>
</dbReference>
<dbReference type="PRINTS" id="PR00385">
    <property type="entry name" value="P450"/>
</dbReference>
<name>A0A561UBG0_9ACTN</name>
<evidence type="ECO:0000313" key="9">
    <source>
        <dbReference type="Proteomes" id="UP000317940"/>
    </source>
</evidence>
<dbReference type="PRINTS" id="PR00359">
    <property type="entry name" value="BP450"/>
</dbReference>
<dbReference type="AlphaFoldDB" id="A0A561UBG0"/>
<dbReference type="InterPro" id="IPR001128">
    <property type="entry name" value="Cyt_P450"/>
</dbReference>
<dbReference type="PANTHER" id="PTHR46696">
    <property type="entry name" value="P450, PUTATIVE (EUROFUNG)-RELATED"/>
    <property type="match status" value="1"/>
</dbReference>
<keyword evidence="5 7" id="KW-0408">Iron</keyword>
<keyword evidence="2 7" id="KW-0349">Heme</keyword>
<keyword evidence="3 7" id="KW-0479">Metal-binding</keyword>
<dbReference type="InterPro" id="IPR002397">
    <property type="entry name" value="Cyt_P450_B"/>
</dbReference>
<keyword evidence="4 7" id="KW-0560">Oxidoreductase</keyword>
<evidence type="ECO:0000256" key="4">
    <source>
        <dbReference type="ARBA" id="ARBA00023002"/>
    </source>
</evidence>
<dbReference type="InterPro" id="IPR017972">
    <property type="entry name" value="Cyt_P450_CS"/>
</dbReference>